<dbReference type="PANTHER" id="PTHR33104">
    <property type="entry name" value="SI:DKEY-29D5.2"/>
    <property type="match status" value="1"/>
</dbReference>
<organism evidence="2 3">
    <name type="scientific">Pleuronectes platessa</name>
    <name type="common">European plaice</name>
    <dbReference type="NCBI Taxonomy" id="8262"/>
    <lineage>
        <taxon>Eukaryota</taxon>
        <taxon>Metazoa</taxon>
        <taxon>Chordata</taxon>
        <taxon>Craniata</taxon>
        <taxon>Vertebrata</taxon>
        <taxon>Euteleostomi</taxon>
        <taxon>Actinopterygii</taxon>
        <taxon>Neopterygii</taxon>
        <taxon>Teleostei</taxon>
        <taxon>Neoteleostei</taxon>
        <taxon>Acanthomorphata</taxon>
        <taxon>Carangaria</taxon>
        <taxon>Pleuronectiformes</taxon>
        <taxon>Pleuronectoidei</taxon>
        <taxon>Pleuronectidae</taxon>
        <taxon>Pleuronectes</taxon>
    </lineage>
</organism>
<dbReference type="InterPro" id="IPR040521">
    <property type="entry name" value="KDZ"/>
</dbReference>
<gene>
    <name evidence="2" type="ORF">PLEPLA_LOCUS48385</name>
</gene>
<protein>
    <submittedName>
        <fullName evidence="2">Uncharacterized protein</fullName>
    </submittedName>
</protein>
<dbReference type="Pfam" id="PF18758">
    <property type="entry name" value="KDZ"/>
    <property type="match status" value="1"/>
</dbReference>
<comment type="caution">
    <text evidence="2">The sequence shown here is derived from an EMBL/GenBank/DDBJ whole genome shotgun (WGS) entry which is preliminary data.</text>
</comment>
<accession>A0A9N7W044</accession>
<reference evidence="2" key="1">
    <citation type="submission" date="2020-03" db="EMBL/GenBank/DDBJ databases">
        <authorList>
            <person name="Weist P."/>
        </authorList>
    </citation>
    <scope>NUCLEOTIDE SEQUENCE</scope>
</reference>
<name>A0A9N7W044_PLEPL</name>
<evidence type="ECO:0000313" key="2">
    <source>
        <dbReference type="EMBL" id="CAB1460534.1"/>
    </source>
</evidence>
<feature type="region of interest" description="Disordered" evidence="1">
    <location>
        <begin position="512"/>
        <end position="554"/>
    </location>
</feature>
<dbReference type="PANTHER" id="PTHR33104:SF2">
    <property type="entry name" value="CXC3 LIKE CYSTEINE CLUSTER DOMAIN-CONTAINING PROTEIN"/>
    <property type="match status" value="1"/>
</dbReference>
<evidence type="ECO:0000313" key="3">
    <source>
        <dbReference type="Proteomes" id="UP001153269"/>
    </source>
</evidence>
<dbReference type="Proteomes" id="UP001153269">
    <property type="component" value="Unassembled WGS sequence"/>
</dbReference>
<evidence type="ECO:0000256" key="1">
    <source>
        <dbReference type="SAM" id="MobiDB-lite"/>
    </source>
</evidence>
<proteinExistence type="predicted"/>
<sequence length="554" mass="63533">MKLVAPGNSRLSFMRMLDAQTTECGRTGKVCSDTFYKSFMEWVISSYEVNKLCSEQPFICPACCPQMLAVSVDGNRKHYRFKKDGCTDEAGYFEGVLLCKDDEVAAFVEDIQRRTKHVPGKGVCGRSQLNAAKETSKRSSSSLDEQGIEVAVCRHGIILRALNMFRGEIFAYPMFLQKEVSAISPPTFFCMDVICKYWPYISRICEAYPEYHHLTTMKPFLSVLHAKAHDKMGRRKSGWSWFHLGRGGGNGQLLPLQDCHKHQVYGKRRFHKTQRDLQRERQSLEAIKEDLSLNDETVRQWVTDVQDWAEHDSPAGSSDSLLEVRRRIEENSLGLRQRRARLYSHTDTNSGRSVIRSRMWRERNQLEVHVAQHDEMVQPQQQIGAVENLLNAGYIFPWLLPPSDGIDFLAKKKVFDNVMHVKRLEEEVKILATEVRQHWEYLKKREHDLSGLFTSIEGSHRSLSKEGLQGLQGELKCKLFQQRSQLALVRQKYLELIKAGLQGSMLDLVWGEEPEESEEQALRSANESSSDEEDIDMQGLDSGQQIPEEDVVDP</sequence>
<keyword evidence="3" id="KW-1185">Reference proteome</keyword>
<dbReference type="AlphaFoldDB" id="A0A9N7W044"/>
<dbReference type="EMBL" id="CADEAL010004483">
    <property type="protein sequence ID" value="CAB1460534.1"/>
    <property type="molecule type" value="Genomic_DNA"/>
</dbReference>